<feature type="binding site" evidence="5">
    <location>
        <position position="653"/>
    </location>
    <ligand>
        <name>Zn(2+)</name>
        <dbReference type="ChEBI" id="CHEBI:29105"/>
    </ligand>
</feature>
<dbReference type="Proteomes" id="UP000603453">
    <property type="component" value="Unassembled WGS sequence"/>
</dbReference>
<dbReference type="InterPro" id="IPR050852">
    <property type="entry name" value="Queuine_tRNA-ribosyltrfase"/>
</dbReference>
<dbReference type="GO" id="GO:0046872">
    <property type="term" value="F:metal ion binding"/>
    <property type="evidence" value="ECO:0007669"/>
    <property type="project" value="UniProtKB-KW"/>
</dbReference>
<feature type="domain" description="DUF8032" evidence="7">
    <location>
        <begin position="230"/>
        <end position="323"/>
    </location>
</feature>
<evidence type="ECO:0000256" key="4">
    <source>
        <dbReference type="ARBA" id="ARBA00022833"/>
    </source>
</evidence>
<dbReference type="HAMAP" id="MF_03043">
    <property type="entry name" value="QTRT2"/>
    <property type="match status" value="1"/>
</dbReference>
<dbReference type="OrthoDB" id="27601at2759"/>
<comment type="similarity">
    <text evidence="5">Belongs to the queuine tRNA-ribosyltransferase family. QTRT2 subfamily.</text>
</comment>
<evidence type="ECO:0000256" key="2">
    <source>
        <dbReference type="ARBA" id="ARBA00022694"/>
    </source>
</evidence>
<reference evidence="8" key="1">
    <citation type="submission" date="2020-12" db="EMBL/GenBank/DDBJ databases">
        <title>Metabolic potential, ecology and presence of endohyphal bacteria is reflected in genomic diversity of Mucoromycotina.</title>
        <authorList>
            <person name="Muszewska A."/>
            <person name="Okrasinska A."/>
            <person name="Steczkiewicz K."/>
            <person name="Drgas O."/>
            <person name="Orlowska M."/>
            <person name="Perlinska-Lenart U."/>
            <person name="Aleksandrzak-Piekarczyk T."/>
            <person name="Szatraj K."/>
            <person name="Zielenkiewicz U."/>
            <person name="Pilsyk S."/>
            <person name="Malc E."/>
            <person name="Mieczkowski P."/>
            <person name="Kruszewska J.S."/>
            <person name="Biernat P."/>
            <person name="Pawlowska J."/>
        </authorList>
    </citation>
    <scope>NUCLEOTIDE SEQUENCE</scope>
    <source>
        <strain evidence="8">WA0000017839</strain>
    </source>
</reference>
<sequence>MITNIDNSAIMSEATIKEEPYVTQNLSRQPSLFSTDDYSLSATDDIVSSLVDQTMWPSSNNEQSMHPLDPTMFLNSWDPNGFPAHLNSDDWDLGMHPQDSTLMNDIHKQSTYTLSGMPPTPPVHNYNYASNTTTVTVSDFGYGHNAFMGNSAMNMSTPNSITPPLTNYYPSRNSLPTASSSKKYGKMLNGRRCSAETTRYGRRASSHPSVASVVSLTAHEPVSKIVDGIEYITFLYSHDRLVKEYTVRTDVDHVNLDDISMDFRTQNAIYPRANVDRSEYDGNRWDYETTCNQLGWKLCWLNKEQLFGRRGLIQRAVDSYRNRHAEMRSRRVTRQEKVANGTLPENSAHSIFRRGTLSFTKKNHVIQTPACMTYTLRGAVPHLLADNLKLLPIELVQVSLEQFLEQRDPSSFKYPHGLHKYLHLEDNLLFCDIRDPLKISPVSFNTDKYLSVQTHGGVRRVTPDLWAEALGIYRPDLTATMSDTITDLDAQTKRIKKSVDRSLRWLDENLVKAKEFDVPVFAHVMGHTDLEERARSATATAERDVQGFIVNVLGLDRETVGSQVKASTSNLPEDKPRVAYGLSSPEGILEGITNGVDLFDGSYAYKATEKGRAIIIKFGQELEEPQTQENQPKTLNLWNTELAHAFEPLDVTCGCDACSRPHTKAYIHHLLNAHEMLGPILLMSHNIYQLDKFMQSIRTSIEKGSFQQDMDVFMKHYSHLKEGDGMKNHEDEVDTESLGVHLKKKRTLKL</sequence>
<evidence type="ECO:0000259" key="6">
    <source>
        <dbReference type="Pfam" id="PF01702"/>
    </source>
</evidence>
<organism evidence="8 9">
    <name type="scientific">Mucor saturninus</name>
    <dbReference type="NCBI Taxonomy" id="64648"/>
    <lineage>
        <taxon>Eukaryota</taxon>
        <taxon>Fungi</taxon>
        <taxon>Fungi incertae sedis</taxon>
        <taxon>Mucoromycota</taxon>
        <taxon>Mucoromycotina</taxon>
        <taxon>Mucoromycetes</taxon>
        <taxon>Mucorales</taxon>
        <taxon>Mucorineae</taxon>
        <taxon>Mucoraceae</taxon>
        <taxon>Mucor</taxon>
    </lineage>
</organism>
<accession>A0A8H7QP03</accession>
<dbReference type="InterPro" id="IPR036511">
    <property type="entry name" value="TGT-like_sf"/>
</dbReference>
<dbReference type="NCBIfam" id="TIGR00449">
    <property type="entry name" value="tgt_general"/>
    <property type="match status" value="1"/>
</dbReference>
<evidence type="ECO:0000313" key="9">
    <source>
        <dbReference type="Proteomes" id="UP000603453"/>
    </source>
</evidence>
<keyword evidence="4 5" id="KW-0862">Zinc</keyword>
<keyword evidence="9" id="KW-1185">Reference proteome</keyword>
<evidence type="ECO:0000256" key="5">
    <source>
        <dbReference type="HAMAP-Rule" id="MF_03043"/>
    </source>
</evidence>
<dbReference type="EMBL" id="JAEPRD010000156">
    <property type="protein sequence ID" value="KAG2195986.1"/>
    <property type="molecule type" value="Genomic_DNA"/>
</dbReference>
<dbReference type="GO" id="GO:0008479">
    <property type="term" value="F:tRNA-guanosine(34) queuine transglycosylase activity"/>
    <property type="evidence" value="ECO:0007669"/>
    <property type="project" value="UniProtKB-UniRule"/>
</dbReference>
<name>A0A8H7QP03_9FUNG</name>
<comment type="subcellular location">
    <subcellularLocation>
        <location evidence="5">Cytoplasm</location>
    </subcellularLocation>
</comment>
<evidence type="ECO:0000259" key="7">
    <source>
        <dbReference type="Pfam" id="PF26087"/>
    </source>
</evidence>
<proteinExistence type="inferred from homology"/>
<feature type="domain" description="tRNA-guanine(15) transglycosylase-like" evidence="6">
    <location>
        <begin position="353"/>
        <end position="718"/>
    </location>
</feature>
<dbReference type="AlphaFoldDB" id="A0A8H7QP03"/>
<dbReference type="SUPFAM" id="SSF51713">
    <property type="entry name" value="tRNA-guanine transglycosylase"/>
    <property type="match status" value="1"/>
</dbReference>
<dbReference type="Gene3D" id="3.20.20.105">
    <property type="entry name" value="Queuine tRNA-ribosyltransferase-like"/>
    <property type="match status" value="1"/>
</dbReference>
<gene>
    <name evidence="8" type="ORF">INT47_011491</name>
</gene>
<dbReference type="InterPro" id="IPR002616">
    <property type="entry name" value="tRNA_ribo_trans-like"/>
</dbReference>
<dbReference type="Pfam" id="PF26087">
    <property type="entry name" value="DUF8032"/>
    <property type="match status" value="1"/>
</dbReference>
<feature type="binding site" evidence="5">
    <location>
        <position position="685"/>
    </location>
    <ligand>
        <name>Zn(2+)</name>
        <dbReference type="ChEBI" id="CHEBI:29105"/>
    </ligand>
</feature>
<comment type="subunit">
    <text evidence="5">Heterodimer of a catalytic subunit and an accessory subunit.</text>
</comment>
<comment type="caution">
    <text evidence="8">The sequence shown here is derived from an EMBL/GenBank/DDBJ whole genome shotgun (WGS) entry which is preliminary data.</text>
</comment>
<evidence type="ECO:0000256" key="1">
    <source>
        <dbReference type="ARBA" id="ARBA00022490"/>
    </source>
</evidence>
<keyword evidence="1 5" id="KW-0963">Cytoplasm</keyword>
<protein>
    <recommendedName>
        <fullName evidence="5">Queuine tRNA-ribosyltransferase accessory subunit 2</fullName>
    </recommendedName>
    <alternativeName>
        <fullName evidence="5">Queuine tRNA-ribosyltransferase domain-containing protein 1</fullName>
    </alternativeName>
</protein>
<evidence type="ECO:0000313" key="8">
    <source>
        <dbReference type="EMBL" id="KAG2195986.1"/>
    </source>
</evidence>
<comment type="function">
    <text evidence="5">Non-catalytic subunit of the queuine tRNA-ribosyltransferase (TGT) that catalyzes the base-exchange of a guanine (G) residue with queuine (Q) at position 34 (anticodon wobble position) in tRNAs with GU(N) anticodons (tRNA-Asp, -Asn, -His and -Tyr), resulting in the hypermodified nucleoside queuosine (7-(((4,5-cis-dihydroxy-2-cyclopenten-1-yl)amino)methyl)-7-deazaguanosine).</text>
</comment>
<evidence type="ECO:0000256" key="3">
    <source>
        <dbReference type="ARBA" id="ARBA00022723"/>
    </source>
</evidence>
<dbReference type="GO" id="GO:0006400">
    <property type="term" value="P:tRNA modification"/>
    <property type="evidence" value="ECO:0007669"/>
    <property type="project" value="InterPro"/>
</dbReference>
<dbReference type="PANTHER" id="PTHR46064">
    <property type="entry name" value="QUEUINE TRNA-RIBOSYLTRANSFERASE ACCESSORY SUBUNIT 2"/>
    <property type="match status" value="1"/>
</dbReference>
<keyword evidence="3 5" id="KW-0479">Metal-binding</keyword>
<dbReference type="Pfam" id="PF01702">
    <property type="entry name" value="TGT"/>
    <property type="match status" value="1"/>
</dbReference>
<comment type="cofactor">
    <cofactor evidence="5">
        <name>Zn(2+)</name>
        <dbReference type="ChEBI" id="CHEBI:29105"/>
    </cofactor>
    <text evidence="5">Binds 1 zinc ion per subunit.</text>
</comment>
<dbReference type="InterPro" id="IPR028592">
    <property type="entry name" value="QTRTD1"/>
</dbReference>
<feature type="binding site" evidence="5">
    <location>
        <position position="658"/>
    </location>
    <ligand>
        <name>Zn(2+)</name>
        <dbReference type="ChEBI" id="CHEBI:29105"/>
    </ligand>
</feature>
<feature type="binding site" evidence="5">
    <location>
        <position position="655"/>
    </location>
    <ligand>
        <name>Zn(2+)</name>
        <dbReference type="ChEBI" id="CHEBI:29105"/>
    </ligand>
</feature>
<dbReference type="InterPro" id="IPR058345">
    <property type="entry name" value="DUF8032"/>
</dbReference>
<keyword evidence="2 5" id="KW-0819">tRNA processing</keyword>
<dbReference type="GO" id="GO:0005737">
    <property type="term" value="C:cytoplasm"/>
    <property type="evidence" value="ECO:0007669"/>
    <property type="project" value="UniProtKB-SubCell"/>
</dbReference>
<dbReference type="PANTHER" id="PTHR46064:SF1">
    <property type="entry name" value="QUEUINE TRNA-RIBOSYLTRANSFERASE ACCESSORY SUBUNIT 2"/>
    <property type="match status" value="1"/>
</dbReference>